<reference evidence="2 4" key="1">
    <citation type="submission" date="2016-03" db="EMBL/GenBank/DDBJ databases">
        <title>Complete genome of Aminobacter aminovorans KCTC 2477.</title>
        <authorList>
            <person name="Kim K.M."/>
        </authorList>
    </citation>
    <scope>NUCLEOTIDE SEQUENCE [LARGE SCALE GENOMIC DNA]</scope>
    <source>
        <strain evidence="2 4">KCTC 2477</strain>
    </source>
</reference>
<dbReference type="PROSITE" id="PS51071">
    <property type="entry name" value="HTH_RPIR"/>
    <property type="match status" value="1"/>
</dbReference>
<dbReference type="Pfam" id="PF01418">
    <property type="entry name" value="HTH_6"/>
    <property type="match status" value="1"/>
</dbReference>
<keyword evidence="3" id="KW-0238">DNA-binding</keyword>
<dbReference type="InterPro" id="IPR046348">
    <property type="entry name" value="SIS_dom_sf"/>
</dbReference>
<evidence type="ECO:0000313" key="3">
    <source>
        <dbReference type="EMBL" id="MBB3708284.1"/>
    </source>
</evidence>
<evidence type="ECO:0000313" key="4">
    <source>
        <dbReference type="Proteomes" id="UP000075755"/>
    </source>
</evidence>
<dbReference type="PANTHER" id="PTHR30514">
    <property type="entry name" value="GLUCOKINASE"/>
    <property type="match status" value="1"/>
</dbReference>
<dbReference type="EMBL" id="CP015005">
    <property type="protein sequence ID" value="AMS39605.1"/>
    <property type="molecule type" value="Genomic_DNA"/>
</dbReference>
<dbReference type="GO" id="GO:0003677">
    <property type="term" value="F:DNA binding"/>
    <property type="evidence" value="ECO:0007669"/>
    <property type="project" value="UniProtKB-KW"/>
</dbReference>
<dbReference type="InterPro" id="IPR047640">
    <property type="entry name" value="RpiR-like"/>
</dbReference>
<dbReference type="GO" id="GO:0097367">
    <property type="term" value="F:carbohydrate derivative binding"/>
    <property type="evidence" value="ECO:0007669"/>
    <property type="project" value="InterPro"/>
</dbReference>
<evidence type="ECO:0000313" key="2">
    <source>
        <dbReference type="EMBL" id="AMS39605.1"/>
    </source>
</evidence>
<dbReference type="Proteomes" id="UP000577697">
    <property type="component" value="Unassembled WGS sequence"/>
</dbReference>
<evidence type="ECO:0000259" key="1">
    <source>
        <dbReference type="PROSITE" id="PS51071"/>
    </source>
</evidence>
<dbReference type="RefSeq" id="WP_067955580.1">
    <property type="nucleotide sequence ID" value="NZ_CP015005.1"/>
</dbReference>
<reference evidence="3 5" key="2">
    <citation type="submission" date="2020-08" db="EMBL/GenBank/DDBJ databases">
        <title>Genomic Encyclopedia of Type Strains, Phase IV (KMG-IV): sequencing the most valuable type-strain genomes for metagenomic binning, comparative biology and taxonomic classification.</title>
        <authorList>
            <person name="Goeker M."/>
        </authorList>
    </citation>
    <scope>NUCLEOTIDE SEQUENCE [LARGE SCALE GENOMIC DNA]</scope>
    <source>
        <strain evidence="3 5">DSM 10368</strain>
    </source>
</reference>
<proteinExistence type="predicted"/>
<dbReference type="KEGG" id="aak:AA2016_0666"/>
<gene>
    <name evidence="2" type="ORF">AA2016_0666</name>
    <name evidence="3" type="ORF">FHS67_004622</name>
</gene>
<accession>A0AAC8YJL1</accession>
<name>A0AAC8YJL1_AMIAI</name>
<dbReference type="EMBL" id="JACICB010000018">
    <property type="protein sequence ID" value="MBB3708284.1"/>
    <property type="molecule type" value="Genomic_DNA"/>
</dbReference>
<protein>
    <submittedName>
        <fullName evidence="2 3">RpiR family transcriptional regulator</fullName>
    </submittedName>
</protein>
<dbReference type="InterPro" id="IPR009057">
    <property type="entry name" value="Homeodomain-like_sf"/>
</dbReference>
<dbReference type="InterPro" id="IPR036388">
    <property type="entry name" value="WH-like_DNA-bd_sf"/>
</dbReference>
<feature type="domain" description="HTH rpiR-type" evidence="1">
    <location>
        <begin position="3"/>
        <end position="79"/>
    </location>
</feature>
<dbReference type="GO" id="GO:0003700">
    <property type="term" value="F:DNA-binding transcription factor activity"/>
    <property type="evidence" value="ECO:0007669"/>
    <property type="project" value="InterPro"/>
</dbReference>
<dbReference type="SUPFAM" id="SSF53697">
    <property type="entry name" value="SIS domain"/>
    <property type="match status" value="1"/>
</dbReference>
<sequence>MSGTVRQRLTDSLQSGAGASRAIATYMLANLSELPFETAMAVAEKVGVSELTVGRFCRSIGYQHFKDLKADLKVDVSDSPWLIGDRLREFQASTREGGGDLARSLELELAATVRVYELVRTPQWSAVVKRLATVNNVFIAGFQSERGIAATMAHLLQYVRDGVHLADHSSGIFSEVLLADPKASALVMFDARRYSRQAALLAQRSRDAGMPVTLVTDLFCDWAHDCTTEVFAVPSEINLFWDTNGPMLTLVHLMVNGIIGELGPEVEQRLDRMSGLYGDFVGHAGRKT</sequence>
<dbReference type="InterPro" id="IPR000281">
    <property type="entry name" value="HTH_RpiR"/>
</dbReference>
<dbReference type="Gene3D" id="3.40.50.10490">
    <property type="entry name" value="Glucose-6-phosphate isomerase like protein, domain 1"/>
    <property type="match status" value="1"/>
</dbReference>
<dbReference type="PANTHER" id="PTHR30514:SF18">
    <property type="entry name" value="RPIR-FAMILY TRANSCRIPTIONAL REGULATOR"/>
    <property type="match status" value="1"/>
</dbReference>
<dbReference type="GO" id="GO:1901135">
    <property type="term" value="P:carbohydrate derivative metabolic process"/>
    <property type="evidence" value="ECO:0007669"/>
    <property type="project" value="InterPro"/>
</dbReference>
<dbReference type="AlphaFoldDB" id="A0AAC8YJL1"/>
<organism evidence="2 4">
    <name type="scientific">Aminobacter aminovorans</name>
    <name type="common">Chelatobacter heintzii</name>
    <dbReference type="NCBI Taxonomy" id="83263"/>
    <lineage>
        <taxon>Bacteria</taxon>
        <taxon>Pseudomonadati</taxon>
        <taxon>Pseudomonadota</taxon>
        <taxon>Alphaproteobacteria</taxon>
        <taxon>Hyphomicrobiales</taxon>
        <taxon>Phyllobacteriaceae</taxon>
        <taxon>Aminobacter</taxon>
    </lineage>
</organism>
<dbReference type="Gene3D" id="1.10.10.10">
    <property type="entry name" value="Winged helix-like DNA-binding domain superfamily/Winged helix DNA-binding domain"/>
    <property type="match status" value="1"/>
</dbReference>
<dbReference type="Proteomes" id="UP000075755">
    <property type="component" value="Chromosome"/>
</dbReference>
<keyword evidence="5" id="KW-1185">Reference proteome</keyword>
<evidence type="ECO:0000313" key="5">
    <source>
        <dbReference type="Proteomes" id="UP000577697"/>
    </source>
</evidence>
<dbReference type="SUPFAM" id="SSF46689">
    <property type="entry name" value="Homeodomain-like"/>
    <property type="match status" value="1"/>
</dbReference>